<feature type="domain" description="HAMP" evidence="13">
    <location>
        <begin position="177"/>
        <end position="230"/>
    </location>
</feature>
<name>A0A7W3P8X7_9ACTN</name>
<keyword evidence="9" id="KW-0902">Two-component regulatory system</keyword>
<dbReference type="GO" id="GO:0005886">
    <property type="term" value="C:plasma membrane"/>
    <property type="evidence" value="ECO:0007669"/>
    <property type="project" value="UniProtKB-SubCell"/>
</dbReference>
<proteinExistence type="predicted"/>
<dbReference type="EC" id="2.7.13.3" evidence="3"/>
<dbReference type="SMART" id="SM00387">
    <property type="entry name" value="HATPase_c"/>
    <property type="match status" value="1"/>
</dbReference>
<evidence type="ECO:0000256" key="9">
    <source>
        <dbReference type="ARBA" id="ARBA00023012"/>
    </source>
</evidence>
<dbReference type="EMBL" id="JACGXA010000001">
    <property type="protein sequence ID" value="MBA8802874.1"/>
    <property type="molecule type" value="Genomic_DNA"/>
</dbReference>
<comment type="caution">
    <text evidence="14">The sequence shown here is derived from an EMBL/GenBank/DDBJ whole genome shotgun (WGS) entry which is preliminary data.</text>
</comment>
<dbReference type="AlphaFoldDB" id="A0A7W3P8X7"/>
<evidence type="ECO:0000259" key="12">
    <source>
        <dbReference type="PROSITE" id="PS50109"/>
    </source>
</evidence>
<dbReference type="InterPro" id="IPR036097">
    <property type="entry name" value="HisK_dim/P_sf"/>
</dbReference>
<evidence type="ECO:0000313" key="14">
    <source>
        <dbReference type="EMBL" id="MBA8802874.1"/>
    </source>
</evidence>
<evidence type="ECO:0000256" key="1">
    <source>
        <dbReference type="ARBA" id="ARBA00000085"/>
    </source>
</evidence>
<dbReference type="SUPFAM" id="SSF55874">
    <property type="entry name" value="ATPase domain of HSP90 chaperone/DNA topoisomerase II/histidine kinase"/>
    <property type="match status" value="1"/>
</dbReference>
<sequence length="441" mass="46134">MITSRWRHASFRTQIVFSTMALIALGMVAVTFGIQLLLHQTTENTINTLLEERNDAVVAAVDSASGSTLTVPAEVLEPGVAVYDAHGHRVAGDLATVSTEHLLPLTTVTTTTYTRIGERARLRAQPFTTGSGVSGVVIVSEPLAPYERAGRFVMFACIAIGLIVLIASGLIARWVTNRALAPVVQMADRATDWSEHDLGRRFELGPSTNEIAALGNTLDGLLERVAMTIRAEQRLTSELAHELRTPLAAIQGSADLALMRGEVSDDVREDLEQIALASRAMAVTITTLLDLAREPEAVQSTATCLLGDVVDAVVPLVPGELALARTAGPDGVRVAAPRDLVVRALSPVVENAVRHARSAVSLDVAVHPAGVEVRVGDDGPGVDPTVREAVFDAGAAGPGGGTGLGLGIARRVARSVGGDVLLAEGASPAGGALFVLRLPRL</sequence>
<dbReference type="InterPro" id="IPR050428">
    <property type="entry name" value="TCS_sensor_his_kinase"/>
</dbReference>
<dbReference type="PRINTS" id="PR00344">
    <property type="entry name" value="BCTRLSENSOR"/>
</dbReference>
<protein>
    <recommendedName>
        <fullName evidence="3">histidine kinase</fullName>
        <ecNumber evidence="3">2.7.13.3</ecNumber>
    </recommendedName>
</protein>
<gene>
    <name evidence="14" type="ORF">FB382_001165</name>
</gene>
<keyword evidence="10 11" id="KW-0472">Membrane</keyword>
<dbReference type="Pfam" id="PF02518">
    <property type="entry name" value="HATPase_c"/>
    <property type="match status" value="1"/>
</dbReference>
<keyword evidence="5" id="KW-0808">Transferase</keyword>
<evidence type="ECO:0000256" key="2">
    <source>
        <dbReference type="ARBA" id="ARBA00004236"/>
    </source>
</evidence>
<dbReference type="SMART" id="SM00388">
    <property type="entry name" value="HisKA"/>
    <property type="match status" value="1"/>
</dbReference>
<evidence type="ECO:0000256" key="4">
    <source>
        <dbReference type="ARBA" id="ARBA00022553"/>
    </source>
</evidence>
<dbReference type="InterPro" id="IPR005467">
    <property type="entry name" value="His_kinase_dom"/>
</dbReference>
<keyword evidence="15" id="KW-1185">Reference proteome</keyword>
<feature type="transmembrane region" description="Helical" evidence="11">
    <location>
        <begin position="15"/>
        <end position="38"/>
    </location>
</feature>
<dbReference type="Gene3D" id="1.10.287.130">
    <property type="match status" value="1"/>
</dbReference>
<dbReference type="PROSITE" id="PS50109">
    <property type="entry name" value="HIS_KIN"/>
    <property type="match status" value="1"/>
</dbReference>
<evidence type="ECO:0000256" key="11">
    <source>
        <dbReference type="SAM" id="Phobius"/>
    </source>
</evidence>
<feature type="transmembrane region" description="Helical" evidence="11">
    <location>
        <begin position="152"/>
        <end position="175"/>
    </location>
</feature>
<dbReference type="Gene3D" id="6.10.340.10">
    <property type="match status" value="1"/>
</dbReference>
<evidence type="ECO:0000259" key="13">
    <source>
        <dbReference type="PROSITE" id="PS50885"/>
    </source>
</evidence>
<evidence type="ECO:0000256" key="8">
    <source>
        <dbReference type="ARBA" id="ARBA00022989"/>
    </source>
</evidence>
<dbReference type="GO" id="GO:0000155">
    <property type="term" value="F:phosphorelay sensor kinase activity"/>
    <property type="evidence" value="ECO:0007669"/>
    <property type="project" value="InterPro"/>
</dbReference>
<evidence type="ECO:0000256" key="3">
    <source>
        <dbReference type="ARBA" id="ARBA00012438"/>
    </source>
</evidence>
<evidence type="ECO:0000256" key="7">
    <source>
        <dbReference type="ARBA" id="ARBA00022777"/>
    </source>
</evidence>
<reference evidence="14 15" key="1">
    <citation type="submission" date="2020-07" db="EMBL/GenBank/DDBJ databases">
        <title>Sequencing the genomes of 1000 actinobacteria strains.</title>
        <authorList>
            <person name="Klenk H.-P."/>
        </authorList>
    </citation>
    <scope>NUCLEOTIDE SEQUENCE [LARGE SCALE GENOMIC DNA]</scope>
    <source>
        <strain evidence="14 15">DSM 21349</strain>
    </source>
</reference>
<dbReference type="RefSeq" id="WP_182537547.1">
    <property type="nucleotide sequence ID" value="NZ_JACGXA010000001.1"/>
</dbReference>
<dbReference type="InterPro" id="IPR003594">
    <property type="entry name" value="HATPase_dom"/>
</dbReference>
<dbReference type="Pfam" id="PF00512">
    <property type="entry name" value="HisKA"/>
    <property type="match status" value="1"/>
</dbReference>
<organism evidence="14 15">
    <name type="scientific">Nocardioides ginsengisegetis</name>
    <dbReference type="NCBI Taxonomy" id="661491"/>
    <lineage>
        <taxon>Bacteria</taxon>
        <taxon>Bacillati</taxon>
        <taxon>Actinomycetota</taxon>
        <taxon>Actinomycetes</taxon>
        <taxon>Propionibacteriales</taxon>
        <taxon>Nocardioidaceae</taxon>
        <taxon>Nocardioides</taxon>
    </lineage>
</organism>
<evidence type="ECO:0000256" key="10">
    <source>
        <dbReference type="ARBA" id="ARBA00023136"/>
    </source>
</evidence>
<keyword evidence="4" id="KW-0597">Phosphoprotein</keyword>
<dbReference type="CDD" id="cd00082">
    <property type="entry name" value="HisKA"/>
    <property type="match status" value="1"/>
</dbReference>
<accession>A0A7W3P8X7</accession>
<comment type="subcellular location">
    <subcellularLocation>
        <location evidence="2">Cell membrane</location>
    </subcellularLocation>
</comment>
<dbReference type="Proteomes" id="UP000580910">
    <property type="component" value="Unassembled WGS sequence"/>
</dbReference>
<comment type="catalytic activity">
    <reaction evidence="1">
        <text>ATP + protein L-histidine = ADP + protein N-phospho-L-histidine.</text>
        <dbReference type="EC" id="2.7.13.3"/>
    </reaction>
</comment>
<dbReference type="PROSITE" id="PS50885">
    <property type="entry name" value="HAMP"/>
    <property type="match status" value="1"/>
</dbReference>
<evidence type="ECO:0000313" key="15">
    <source>
        <dbReference type="Proteomes" id="UP000580910"/>
    </source>
</evidence>
<dbReference type="InterPro" id="IPR036890">
    <property type="entry name" value="HATPase_C_sf"/>
</dbReference>
<dbReference type="PANTHER" id="PTHR45436">
    <property type="entry name" value="SENSOR HISTIDINE KINASE YKOH"/>
    <property type="match status" value="1"/>
</dbReference>
<keyword evidence="6 11" id="KW-0812">Transmembrane</keyword>
<keyword evidence="8 11" id="KW-1133">Transmembrane helix</keyword>
<dbReference type="InterPro" id="IPR003660">
    <property type="entry name" value="HAMP_dom"/>
</dbReference>
<evidence type="ECO:0000256" key="5">
    <source>
        <dbReference type="ARBA" id="ARBA00022679"/>
    </source>
</evidence>
<dbReference type="PANTHER" id="PTHR45436:SF5">
    <property type="entry name" value="SENSOR HISTIDINE KINASE TRCS"/>
    <property type="match status" value="1"/>
</dbReference>
<dbReference type="InterPro" id="IPR004358">
    <property type="entry name" value="Sig_transdc_His_kin-like_C"/>
</dbReference>
<dbReference type="Gene3D" id="3.30.565.10">
    <property type="entry name" value="Histidine kinase-like ATPase, C-terminal domain"/>
    <property type="match status" value="1"/>
</dbReference>
<evidence type="ECO:0000256" key="6">
    <source>
        <dbReference type="ARBA" id="ARBA00022692"/>
    </source>
</evidence>
<keyword evidence="7 14" id="KW-0418">Kinase</keyword>
<feature type="domain" description="Histidine kinase" evidence="12">
    <location>
        <begin position="238"/>
        <end position="441"/>
    </location>
</feature>
<dbReference type="InterPro" id="IPR003661">
    <property type="entry name" value="HisK_dim/P_dom"/>
</dbReference>
<dbReference type="SUPFAM" id="SSF47384">
    <property type="entry name" value="Homodimeric domain of signal transducing histidine kinase"/>
    <property type="match status" value="1"/>
</dbReference>